<comment type="caution">
    <text evidence="9">The sequence shown here is derived from an EMBL/GenBank/DDBJ whole genome shotgun (WGS) entry which is preliminary data.</text>
</comment>
<proteinExistence type="inferred from homology"/>
<accession>A0A9X1X2C7</accession>
<dbReference type="RefSeq" id="WP_245129412.1">
    <property type="nucleotide sequence ID" value="NZ_JALJEJ010000003.1"/>
</dbReference>
<feature type="domain" description="RagB/SusD" evidence="7">
    <location>
        <begin position="320"/>
        <end position="602"/>
    </location>
</feature>
<dbReference type="Pfam" id="PF14322">
    <property type="entry name" value="SusD-like_3"/>
    <property type="match status" value="1"/>
</dbReference>
<evidence type="ECO:0000256" key="3">
    <source>
        <dbReference type="ARBA" id="ARBA00022729"/>
    </source>
</evidence>
<dbReference type="GO" id="GO:0009279">
    <property type="term" value="C:cell outer membrane"/>
    <property type="evidence" value="ECO:0007669"/>
    <property type="project" value="UniProtKB-SubCell"/>
</dbReference>
<dbReference type="Pfam" id="PF07980">
    <property type="entry name" value="SusD_RagB"/>
    <property type="match status" value="1"/>
</dbReference>
<keyword evidence="10" id="KW-1185">Reference proteome</keyword>
<reference evidence="9" key="1">
    <citation type="submission" date="2022-04" db="EMBL/GenBank/DDBJ databases">
        <title>Mucilaginibacter sp. RS28 isolated from freshwater.</title>
        <authorList>
            <person name="Ko S.-R."/>
        </authorList>
    </citation>
    <scope>NUCLEOTIDE SEQUENCE</scope>
    <source>
        <strain evidence="9">RS28</strain>
    </source>
</reference>
<dbReference type="AlphaFoldDB" id="A0A9X1X2C7"/>
<evidence type="ECO:0000259" key="7">
    <source>
        <dbReference type="Pfam" id="PF07980"/>
    </source>
</evidence>
<evidence type="ECO:0000256" key="6">
    <source>
        <dbReference type="SAM" id="SignalP"/>
    </source>
</evidence>
<evidence type="ECO:0000313" key="10">
    <source>
        <dbReference type="Proteomes" id="UP001139450"/>
    </source>
</evidence>
<dbReference type="Gene3D" id="1.25.40.390">
    <property type="match status" value="1"/>
</dbReference>
<keyword evidence="3 6" id="KW-0732">Signal</keyword>
<organism evidence="9 10">
    <name type="scientific">Mucilaginibacter straminoryzae</name>
    <dbReference type="NCBI Taxonomy" id="2932774"/>
    <lineage>
        <taxon>Bacteria</taxon>
        <taxon>Pseudomonadati</taxon>
        <taxon>Bacteroidota</taxon>
        <taxon>Sphingobacteriia</taxon>
        <taxon>Sphingobacteriales</taxon>
        <taxon>Sphingobacteriaceae</taxon>
        <taxon>Mucilaginibacter</taxon>
    </lineage>
</organism>
<sequence length="602" mass="68028">MKKVILTSAAVLLLTAFSGCKKDYFDQVPDDRLTLDETFKSRNTAEQFLANVYSQIPDEAAQRFASLNNAGPWTGASDEADYDWSFVITNSINIGAFDASSGFVGDYWRNFYQGIRSATIFMQNADRVTDLPANLKVQYKAEARALRAIYYFYLMRIYGPVILLGDQVIEPDAATQDMQLPRNTFDDCVNYVTSELDAAAKDLPAKPTNDNNYGRITSSFALAMKSEVLLYAASPLFNGNTEFKDLTNKDGKVLINQQYDVNKWKKAADAAKDFITKYVPSIYNLYRKNDLNGNFSPYLSCRDVMLDDWNPEIIYARIGASVSSRQYETTPYHNGYPDEVRGSGGLAATQGIVDTYYTQNGRPITDPQSGYVNDGTTVKFQAPDDDQPRDTYRAWANREPRFYVGITYNGRRWLDTNVGDVITELFLNGNSGRATGGNDYSTTGYIVRKNMSTGDRTQGNRSWVMLRLAEIYLNYVEALNESNPGDPDIVKYLNLIRNRAGIPEYGTSIPVPAGQDAMREAIRRERHIELSFENDRYFAVRRWKIAPQTDNGLIFGLTPAPLPYFYGVIPIENRVFSKKNYFFPIPQGEINTDKQLVQNPGW</sequence>
<dbReference type="PROSITE" id="PS51257">
    <property type="entry name" value="PROKAR_LIPOPROTEIN"/>
    <property type="match status" value="1"/>
</dbReference>
<evidence type="ECO:0000256" key="4">
    <source>
        <dbReference type="ARBA" id="ARBA00023136"/>
    </source>
</evidence>
<dbReference type="EMBL" id="JALJEJ010000003">
    <property type="protein sequence ID" value="MCJ8209576.1"/>
    <property type="molecule type" value="Genomic_DNA"/>
</dbReference>
<name>A0A9X1X2C7_9SPHI</name>
<feature type="chain" id="PRO_5040810650" evidence="6">
    <location>
        <begin position="22"/>
        <end position="602"/>
    </location>
</feature>
<dbReference type="InterPro" id="IPR011990">
    <property type="entry name" value="TPR-like_helical_dom_sf"/>
</dbReference>
<evidence type="ECO:0000313" key="9">
    <source>
        <dbReference type="EMBL" id="MCJ8209576.1"/>
    </source>
</evidence>
<dbReference type="InterPro" id="IPR033985">
    <property type="entry name" value="SusD-like_N"/>
</dbReference>
<evidence type="ECO:0000256" key="1">
    <source>
        <dbReference type="ARBA" id="ARBA00004442"/>
    </source>
</evidence>
<protein>
    <submittedName>
        <fullName evidence="9">RagB/SusD family nutrient uptake outer membrane protein</fullName>
    </submittedName>
</protein>
<dbReference type="SUPFAM" id="SSF48452">
    <property type="entry name" value="TPR-like"/>
    <property type="match status" value="1"/>
</dbReference>
<evidence type="ECO:0000256" key="2">
    <source>
        <dbReference type="ARBA" id="ARBA00006275"/>
    </source>
</evidence>
<feature type="signal peptide" evidence="6">
    <location>
        <begin position="1"/>
        <end position="21"/>
    </location>
</feature>
<dbReference type="Proteomes" id="UP001139450">
    <property type="component" value="Unassembled WGS sequence"/>
</dbReference>
<evidence type="ECO:0000259" key="8">
    <source>
        <dbReference type="Pfam" id="PF14322"/>
    </source>
</evidence>
<keyword evidence="5" id="KW-0998">Cell outer membrane</keyword>
<evidence type="ECO:0000256" key="5">
    <source>
        <dbReference type="ARBA" id="ARBA00023237"/>
    </source>
</evidence>
<dbReference type="InterPro" id="IPR012944">
    <property type="entry name" value="SusD_RagB_dom"/>
</dbReference>
<keyword evidence="4" id="KW-0472">Membrane</keyword>
<feature type="domain" description="SusD-like N-terminal" evidence="8">
    <location>
        <begin position="23"/>
        <end position="230"/>
    </location>
</feature>
<gene>
    <name evidence="9" type="ORF">MUY27_07635</name>
</gene>
<comment type="subcellular location">
    <subcellularLocation>
        <location evidence="1">Cell outer membrane</location>
    </subcellularLocation>
</comment>
<comment type="similarity">
    <text evidence="2">Belongs to the SusD family.</text>
</comment>